<evidence type="ECO:0000259" key="5">
    <source>
        <dbReference type="PROSITE" id="PS51898"/>
    </source>
</evidence>
<dbReference type="GO" id="GO:0006310">
    <property type="term" value="P:DNA recombination"/>
    <property type="evidence" value="ECO:0007669"/>
    <property type="project" value="UniProtKB-KW"/>
</dbReference>
<sequence length="329" mass="37684">MTIKALKDGRYEVDIRPQGAEGKRIRKKFTLKSKAQDYEKYVLQNLHNSPWLEKPADKRRLSDLVERWWLLDGQTQAYGETYLQRLNKVIREMGDPRSGTLTRKFLLEYRASKLTAGLSPHTVNRDLTVLSAMFSVLIRAEEFYHKNPMHGIRKLRVPPSDMSFLSDDEIDSLLSQLGGDDKRIAILCLSTGARWGEAKRLRGENIVGNRVMFTLTKTNKPRAVPISEQALRLVKTQKTGPLFNVDYVKFRQILKQVKPDLPKGQATHVMRHTFATHFMMNGGNIITLQRILGHSNIQQTMVYAHFAPDFLQDAISFNPLAESVHKLSI</sequence>
<evidence type="ECO:0000256" key="1">
    <source>
        <dbReference type="ARBA" id="ARBA00022908"/>
    </source>
</evidence>
<dbReference type="GO" id="GO:0003677">
    <property type="term" value="F:DNA binding"/>
    <property type="evidence" value="ECO:0007669"/>
    <property type="project" value="UniProtKB-UniRule"/>
</dbReference>
<dbReference type="Proteomes" id="UP000839735">
    <property type="component" value="Unassembled WGS sequence"/>
</dbReference>
<dbReference type="AlphaFoldDB" id="A0A3U5NKA2"/>
<dbReference type="InterPro" id="IPR057084">
    <property type="entry name" value="Int_N"/>
</dbReference>
<dbReference type="EMBL" id="AAIBIC010000005">
    <property type="protein sequence ID" value="ECC3913407.1"/>
    <property type="molecule type" value="Genomic_DNA"/>
</dbReference>
<dbReference type="InterPro" id="IPR050090">
    <property type="entry name" value="Tyrosine_recombinase_XerCD"/>
</dbReference>
<feature type="domain" description="Core-binding (CB)" evidence="6">
    <location>
        <begin position="59"/>
        <end position="138"/>
    </location>
</feature>
<proteinExistence type="predicted"/>
<protein>
    <submittedName>
        <fullName evidence="7">Integrase</fullName>
    </submittedName>
</protein>
<dbReference type="GO" id="GO:0015074">
    <property type="term" value="P:DNA integration"/>
    <property type="evidence" value="ECO:0007669"/>
    <property type="project" value="UniProtKB-KW"/>
</dbReference>
<evidence type="ECO:0000256" key="2">
    <source>
        <dbReference type="ARBA" id="ARBA00023125"/>
    </source>
</evidence>
<keyword evidence="1" id="KW-0229">DNA integration</keyword>
<dbReference type="Pfam" id="PF24624">
    <property type="entry name" value="Int_N"/>
    <property type="match status" value="1"/>
</dbReference>
<dbReference type="SUPFAM" id="SSF56349">
    <property type="entry name" value="DNA breaking-rejoining enzymes"/>
    <property type="match status" value="1"/>
</dbReference>
<gene>
    <name evidence="7" type="ORF">CTQ69_04965</name>
</gene>
<accession>A0A3U5NKA2</accession>
<evidence type="ECO:0000259" key="6">
    <source>
        <dbReference type="PROSITE" id="PS51900"/>
    </source>
</evidence>
<reference evidence="7" key="1">
    <citation type="submission" date="2018-08" db="EMBL/GenBank/DDBJ databases">
        <authorList>
            <person name="Ashton P.M."/>
            <person name="Dallman T."/>
            <person name="Nair S."/>
            <person name="De Pinna E."/>
            <person name="Peters T."/>
            <person name="Grant K."/>
        </authorList>
    </citation>
    <scope>NUCLEOTIDE SEQUENCE [LARGE SCALE GENOMIC DNA]</scope>
    <source>
        <strain evidence="7">294779</strain>
    </source>
</reference>
<evidence type="ECO:0000256" key="3">
    <source>
        <dbReference type="ARBA" id="ARBA00023172"/>
    </source>
</evidence>
<dbReference type="Gene3D" id="1.10.443.10">
    <property type="entry name" value="Intergrase catalytic core"/>
    <property type="match status" value="1"/>
</dbReference>
<organism evidence="7">
    <name type="scientific">Salmonella diarizonae</name>
    <dbReference type="NCBI Taxonomy" id="59204"/>
    <lineage>
        <taxon>Bacteria</taxon>
        <taxon>Pseudomonadati</taxon>
        <taxon>Pseudomonadota</taxon>
        <taxon>Gammaproteobacteria</taxon>
        <taxon>Enterobacterales</taxon>
        <taxon>Enterobacteriaceae</taxon>
        <taxon>Salmonella</taxon>
    </lineage>
</organism>
<keyword evidence="3" id="KW-0233">DNA recombination</keyword>
<dbReference type="Pfam" id="PF00589">
    <property type="entry name" value="Phage_integrase"/>
    <property type="match status" value="1"/>
</dbReference>
<dbReference type="InterPro" id="IPR044068">
    <property type="entry name" value="CB"/>
</dbReference>
<dbReference type="PANTHER" id="PTHR30349:SF93">
    <property type="entry name" value="FELS-2 PROPHAGE PROTEIN"/>
    <property type="match status" value="1"/>
</dbReference>
<dbReference type="Gene3D" id="1.10.150.130">
    <property type="match status" value="1"/>
</dbReference>
<dbReference type="PROSITE" id="PS51900">
    <property type="entry name" value="CB"/>
    <property type="match status" value="1"/>
</dbReference>
<dbReference type="InterPro" id="IPR010998">
    <property type="entry name" value="Integrase_recombinase_N"/>
</dbReference>
<dbReference type="CDD" id="cd00796">
    <property type="entry name" value="INT_Rci_Hp1_C"/>
    <property type="match status" value="1"/>
</dbReference>
<evidence type="ECO:0000256" key="4">
    <source>
        <dbReference type="PROSITE-ProRule" id="PRU01248"/>
    </source>
</evidence>
<keyword evidence="2 4" id="KW-0238">DNA-binding</keyword>
<evidence type="ECO:0000313" key="7">
    <source>
        <dbReference type="EMBL" id="ECC3913407.1"/>
    </source>
</evidence>
<dbReference type="PROSITE" id="PS51898">
    <property type="entry name" value="TYR_RECOMBINASE"/>
    <property type="match status" value="1"/>
</dbReference>
<comment type="caution">
    <text evidence="7">The sequence shown here is derived from an EMBL/GenBank/DDBJ whole genome shotgun (WGS) entry which is preliminary data.</text>
</comment>
<dbReference type="InterPro" id="IPR002104">
    <property type="entry name" value="Integrase_catalytic"/>
</dbReference>
<name>A0A3U5NKA2_SALDZ</name>
<dbReference type="InterPro" id="IPR011010">
    <property type="entry name" value="DNA_brk_join_enz"/>
</dbReference>
<dbReference type="InterPro" id="IPR013762">
    <property type="entry name" value="Integrase-like_cat_sf"/>
</dbReference>
<feature type="domain" description="Tyr recombinase" evidence="5">
    <location>
        <begin position="160"/>
        <end position="316"/>
    </location>
</feature>
<dbReference type="PANTHER" id="PTHR30349">
    <property type="entry name" value="PHAGE INTEGRASE-RELATED"/>
    <property type="match status" value="1"/>
</dbReference>